<proteinExistence type="predicted"/>
<evidence type="ECO:0000256" key="2">
    <source>
        <dbReference type="SAM" id="MobiDB-lite"/>
    </source>
</evidence>
<sequence>MAGPRVTLPLTGLVVVTIEQAVAAPLATRHLADLGARVIKIERPGRGDFARDYDTTVHGLSSHFVWLNRSKESVALDLKRPGSRSAVERLLDRADVFVQNLAPGAAERLGLGSETVRATRPRLVTCDVSGFGAEGPHADRKAYDLLVQAEAGLLSVTGTPQHPAKAGIPVADIAAGTYAFSGILAALYERERTGTGRAVRVSLFDSLAEWMGFPFYYGAYGGQAPVRNGAAHAAIAPYGPVRTGDGEQVVLAVQNDREWARFCAVVLEDPALATDPRFATNSRRVQHRTELQERIDQRLGRLPAGTVEDLLDRASVAHARIADVTALGDHPVLTARHRLREVASPAGPLRALEPPLTGPDRPAAMGPVPEVGEHSVAVLRWAGLDEPEVAAALGPAAPRPAP</sequence>
<feature type="region of interest" description="Disordered" evidence="2">
    <location>
        <begin position="344"/>
        <end position="368"/>
    </location>
</feature>
<dbReference type="Gene3D" id="3.40.50.10540">
    <property type="entry name" value="Crotonobetainyl-coa:carnitine coa-transferase, domain 1"/>
    <property type="match status" value="1"/>
</dbReference>
<dbReference type="RefSeq" id="WP_091326659.1">
    <property type="nucleotide sequence ID" value="NZ_FOSW01000010.1"/>
</dbReference>
<dbReference type="OrthoDB" id="9797653at2"/>
<dbReference type="GO" id="GO:0008410">
    <property type="term" value="F:CoA-transferase activity"/>
    <property type="evidence" value="ECO:0007669"/>
    <property type="project" value="TreeGrafter"/>
</dbReference>
<protein>
    <submittedName>
        <fullName evidence="3">Crotonobetainyl-CoA:carnitine CoA-transferase CaiB</fullName>
    </submittedName>
</protein>
<dbReference type="InterPro" id="IPR050483">
    <property type="entry name" value="CoA-transferase_III_domain"/>
</dbReference>
<gene>
    <name evidence="3" type="ORF">SAMN04488085_110134</name>
</gene>
<dbReference type="SUPFAM" id="SSF89796">
    <property type="entry name" value="CoA-transferase family III (CaiB/BaiF)"/>
    <property type="match status" value="1"/>
</dbReference>
<dbReference type="PANTHER" id="PTHR48207:SF3">
    <property type="entry name" value="SUCCINATE--HYDROXYMETHYLGLUTARATE COA-TRANSFERASE"/>
    <property type="match status" value="1"/>
</dbReference>
<dbReference type="InterPro" id="IPR003673">
    <property type="entry name" value="CoA-Trfase_fam_III"/>
</dbReference>
<evidence type="ECO:0000313" key="3">
    <source>
        <dbReference type="EMBL" id="SFL39764.1"/>
    </source>
</evidence>
<accession>A0A1I4HC29</accession>
<dbReference type="EMBL" id="FOSW01000010">
    <property type="protein sequence ID" value="SFL39764.1"/>
    <property type="molecule type" value="Genomic_DNA"/>
</dbReference>
<dbReference type="STRING" id="504800.SAMN04488085_110134"/>
<organism evidence="3 4">
    <name type="scientific">Geodermatophilus ruber</name>
    <dbReference type="NCBI Taxonomy" id="504800"/>
    <lineage>
        <taxon>Bacteria</taxon>
        <taxon>Bacillati</taxon>
        <taxon>Actinomycetota</taxon>
        <taxon>Actinomycetes</taxon>
        <taxon>Geodermatophilales</taxon>
        <taxon>Geodermatophilaceae</taxon>
        <taxon>Geodermatophilus</taxon>
    </lineage>
</organism>
<dbReference type="PANTHER" id="PTHR48207">
    <property type="entry name" value="SUCCINATE--HYDROXYMETHYLGLUTARATE COA-TRANSFERASE"/>
    <property type="match status" value="1"/>
</dbReference>
<evidence type="ECO:0000256" key="1">
    <source>
        <dbReference type="ARBA" id="ARBA00022679"/>
    </source>
</evidence>
<dbReference type="Gene3D" id="3.30.1540.10">
    <property type="entry name" value="formyl-coa transferase, domain 3"/>
    <property type="match status" value="1"/>
</dbReference>
<dbReference type="InterPro" id="IPR023606">
    <property type="entry name" value="CoA-Trfase_III_dom_1_sf"/>
</dbReference>
<dbReference type="InParanoid" id="A0A1I4HC29"/>
<reference evidence="3 4" key="1">
    <citation type="submission" date="2016-10" db="EMBL/GenBank/DDBJ databases">
        <authorList>
            <person name="de Groot N.N."/>
        </authorList>
    </citation>
    <scope>NUCLEOTIDE SEQUENCE [LARGE SCALE GENOMIC DNA]</scope>
    <source>
        <strain evidence="3 4">DSM 45317</strain>
    </source>
</reference>
<dbReference type="Pfam" id="PF02515">
    <property type="entry name" value="CoA_transf_3"/>
    <property type="match status" value="1"/>
</dbReference>
<name>A0A1I4HC29_9ACTN</name>
<dbReference type="Proteomes" id="UP000199152">
    <property type="component" value="Unassembled WGS sequence"/>
</dbReference>
<keyword evidence="4" id="KW-1185">Reference proteome</keyword>
<dbReference type="InterPro" id="IPR044855">
    <property type="entry name" value="CoA-Trfase_III_dom3_sf"/>
</dbReference>
<dbReference type="AlphaFoldDB" id="A0A1I4HC29"/>
<keyword evidence="1 3" id="KW-0808">Transferase</keyword>
<evidence type="ECO:0000313" key="4">
    <source>
        <dbReference type="Proteomes" id="UP000199152"/>
    </source>
</evidence>